<dbReference type="GO" id="GO:0000049">
    <property type="term" value="F:tRNA binding"/>
    <property type="evidence" value="ECO:0007669"/>
    <property type="project" value="UniProtKB-UniRule"/>
</dbReference>
<dbReference type="InterPro" id="IPR022803">
    <property type="entry name" value="Ribosomal_uL5_dom_sf"/>
</dbReference>
<keyword evidence="3 5" id="KW-0687">Ribonucleoprotein</keyword>
<reference evidence="10" key="1">
    <citation type="submission" date="2017-09" db="EMBL/GenBank/DDBJ databases">
        <title>Depth-based differentiation of microbial function through sediment-hosted aquifers and enrichment of novel symbionts in the deep terrestrial subsurface.</title>
        <authorList>
            <person name="Probst A.J."/>
            <person name="Ladd B."/>
            <person name="Jarett J.K."/>
            <person name="Geller-Mcgrath D.E."/>
            <person name="Sieber C.M.K."/>
            <person name="Emerson J.B."/>
            <person name="Anantharaman K."/>
            <person name="Thomas B.C."/>
            <person name="Malmstrom R."/>
            <person name="Stieglmeier M."/>
            <person name="Klingl A."/>
            <person name="Woyke T."/>
            <person name="Ryan C.M."/>
            <person name="Banfield J.F."/>
        </authorList>
    </citation>
    <scope>NUCLEOTIDE SEQUENCE [LARGE SCALE GENOMIC DNA]</scope>
</reference>
<feature type="domain" description="Large ribosomal subunit protein uL5 N-terminal" evidence="7">
    <location>
        <begin position="37"/>
        <end position="93"/>
    </location>
</feature>
<comment type="function">
    <text evidence="5">This is 1 of the proteins that bind and probably mediate the attachment of the 5S RNA into the large ribosomal subunit, where it forms part of the central protuberance. In the 70S ribosome it contacts protein S13 of the 30S subunit (bridge B1b), connecting the 2 subunits; this bridge is implicated in subunit movement. Contacts the P site tRNA; the 5S rRNA and some of its associated proteins might help stabilize positioning of ribosome-bound tRNAs.</text>
</comment>
<dbReference type="AlphaFoldDB" id="A0A2M7S9K6"/>
<dbReference type="PANTHER" id="PTHR11994">
    <property type="entry name" value="60S RIBOSOMAL PROTEIN L11-RELATED"/>
    <property type="match status" value="1"/>
</dbReference>
<keyword evidence="5" id="KW-0694">RNA-binding</keyword>
<comment type="subunit">
    <text evidence="5">Part of the 50S ribosomal subunit; part of the 5S rRNA/L5/L18/L25 subcomplex. Contacts the 5S rRNA and the P site tRNA. Forms a bridge to the 30S subunit in the 70S ribosome.</text>
</comment>
<dbReference type="GO" id="GO:0003735">
    <property type="term" value="F:structural constituent of ribosome"/>
    <property type="evidence" value="ECO:0007669"/>
    <property type="project" value="InterPro"/>
</dbReference>
<evidence type="ECO:0000313" key="9">
    <source>
        <dbReference type="EMBL" id="PIZ16170.1"/>
    </source>
</evidence>
<dbReference type="HAMAP" id="MF_01333_B">
    <property type="entry name" value="Ribosomal_uL5_B"/>
    <property type="match status" value="1"/>
</dbReference>
<dbReference type="Pfam" id="PF00673">
    <property type="entry name" value="Ribosomal_L5_C"/>
    <property type="match status" value="1"/>
</dbReference>
<name>A0A2M7S9K6_9BACT</name>
<evidence type="ECO:0000256" key="1">
    <source>
        <dbReference type="ARBA" id="ARBA00008553"/>
    </source>
</evidence>
<dbReference type="GO" id="GO:1990904">
    <property type="term" value="C:ribonucleoprotein complex"/>
    <property type="evidence" value="ECO:0007669"/>
    <property type="project" value="UniProtKB-KW"/>
</dbReference>
<dbReference type="PROSITE" id="PS00358">
    <property type="entry name" value="RIBOSOMAL_L5"/>
    <property type="match status" value="1"/>
</dbReference>
<evidence type="ECO:0000256" key="5">
    <source>
        <dbReference type="HAMAP-Rule" id="MF_01333"/>
    </source>
</evidence>
<dbReference type="InterPro" id="IPR020929">
    <property type="entry name" value="Ribosomal_uL5_CS"/>
</dbReference>
<comment type="similarity">
    <text evidence="1 5 6">Belongs to the universal ribosomal protein uL5 family.</text>
</comment>
<dbReference type="InterPro" id="IPR031309">
    <property type="entry name" value="Ribosomal_uL5_C"/>
</dbReference>
<dbReference type="InterPro" id="IPR020930">
    <property type="entry name" value="Ribosomal_uL5_bac-type"/>
</dbReference>
<evidence type="ECO:0000259" key="7">
    <source>
        <dbReference type="Pfam" id="PF00281"/>
    </source>
</evidence>
<dbReference type="InterPro" id="IPR031310">
    <property type="entry name" value="Ribosomal_uL5_N"/>
</dbReference>
<comment type="caution">
    <text evidence="9">The sequence shown here is derived from an EMBL/GenBank/DDBJ whole genome shotgun (WGS) entry which is preliminary data.</text>
</comment>
<protein>
    <recommendedName>
        <fullName evidence="4 5">Large ribosomal subunit protein uL5</fullName>
    </recommendedName>
</protein>
<gene>
    <name evidence="5" type="primary">rplE</name>
    <name evidence="9" type="ORF">COY52_07810</name>
</gene>
<dbReference type="Proteomes" id="UP000229307">
    <property type="component" value="Unassembled WGS sequence"/>
</dbReference>
<evidence type="ECO:0000259" key="8">
    <source>
        <dbReference type="Pfam" id="PF00673"/>
    </source>
</evidence>
<evidence type="ECO:0000256" key="6">
    <source>
        <dbReference type="RuleBase" id="RU003930"/>
    </source>
</evidence>
<dbReference type="SUPFAM" id="SSF55282">
    <property type="entry name" value="RL5-like"/>
    <property type="match status" value="1"/>
</dbReference>
<sequence>MKQEEHSPEKTRVKPRLLEYYQKEVIPALIKKFNYSNPLEVPRLTKIVINIGVGEGGDDQKAIDAAVNDLAMITGQKPVITRAKKSISNFKLRKGATIGCKVTLRRDYMYEFFDRLVNTVLPRIRDFSGIPSKISDGHGNFTIGLKEQIIFPEIDYDKIYKMRGMDITIVTTTDKDEEGKEMLVLMGMPFSKKI</sequence>
<dbReference type="GO" id="GO:0006412">
    <property type="term" value="P:translation"/>
    <property type="evidence" value="ECO:0007669"/>
    <property type="project" value="UniProtKB-UniRule"/>
</dbReference>
<evidence type="ECO:0000256" key="4">
    <source>
        <dbReference type="ARBA" id="ARBA00035245"/>
    </source>
</evidence>
<dbReference type="Pfam" id="PF00281">
    <property type="entry name" value="Ribosomal_L5"/>
    <property type="match status" value="1"/>
</dbReference>
<keyword evidence="5" id="KW-0699">rRNA-binding</keyword>
<organism evidence="9 10">
    <name type="scientific">Candidatus Desantisbacteria bacterium CG_4_10_14_0_8_um_filter_48_22</name>
    <dbReference type="NCBI Taxonomy" id="1974543"/>
    <lineage>
        <taxon>Bacteria</taxon>
        <taxon>Candidatus Desantisiibacteriota</taxon>
    </lineage>
</organism>
<evidence type="ECO:0000256" key="2">
    <source>
        <dbReference type="ARBA" id="ARBA00022980"/>
    </source>
</evidence>
<dbReference type="GO" id="GO:0019843">
    <property type="term" value="F:rRNA binding"/>
    <property type="evidence" value="ECO:0007669"/>
    <property type="project" value="UniProtKB-UniRule"/>
</dbReference>
<keyword evidence="5" id="KW-0820">tRNA-binding</keyword>
<dbReference type="FunFam" id="3.30.1440.10:FF:000001">
    <property type="entry name" value="50S ribosomal protein L5"/>
    <property type="match status" value="1"/>
</dbReference>
<feature type="domain" description="Large ribosomal subunit protein uL5 C-terminal" evidence="8">
    <location>
        <begin position="98"/>
        <end position="190"/>
    </location>
</feature>
<dbReference type="GO" id="GO:0005840">
    <property type="term" value="C:ribosome"/>
    <property type="evidence" value="ECO:0007669"/>
    <property type="project" value="UniProtKB-KW"/>
</dbReference>
<dbReference type="PIRSF" id="PIRSF002161">
    <property type="entry name" value="Ribosomal_L5"/>
    <property type="match status" value="1"/>
</dbReference>
<evidence type="ECO:0000313" key="10">
    <source>
        <dbReference type="Proteomes" id="UP000229307"/>
    </source>
</evidence>
<dbReference type="NCBIfam" id="NF000585">
    <property type="entry name" value="PRK00010.1"/>
    <property type="match status" value="1"/>
</dbReference>
<dbReference type="EMBL" id="PFMR01000206">
    <property type="protein sequence ID" value="PIZ16170.1"/>
    <property type="molecule type" value="Genomic_DNA"/>
</dbReference>
<keyword evidence="2 5" id="KW-0689">Ribosomal protein</keyword>
<dbReference type="InterPro" id="IPR002132">
    <property type="entry name" value="Ribosomal_uL5"/>
</dbReference>
<evidence type="ECO:0000256" key="3">
    <source>
        <dbReference type="ARBA" id="ARBA00023274"/>
    </source>
</evidence>
<accession>A0A2M7S9K6</accession>
<proteinExistence type="inferred from homology"/>
<dbReference type="Gene3D" id="3.30.1440.10">
    <property type="match status" value="1"/>
</dbReference>